<feature type="compositionally biased region" description="Polar residues" evidence="2">
    <location>
        <begin position="420"/>
        <end position="430"/>
    </location>
</feature>
<dbReference type="AlphaFoldDB" id="A0A1B2JGJ1"/>
<sequence>MFNRRRSRSTHDFSAYTGVNASNANYATGNKPSENALAAASVIGLGGNSRTNSLQRSNSLQPQHRTASIQRSPSLRNNSLSAGSLATRTVKKYVPSANGLVAMDVVVTDVPKRQPQKTSRPYSRNGSRSSSLQNRNSYQPTGAFANHSFQSFDHTNYKAVNRSSSLRHRISSSTLNSQVTQPNSNMNYNYHYSPNVAEDTILEDDGDVDYKQLIHSLNSELSEIDNERNKILQEKKLLESEYRRKLKESDELKIKQQQARLKELHESELQMKKEHKEAEERLLKLANSEAALEKLTSEPVEQPVTVTEEIEITEVTASVPKEVAEEFADAIQKSQEETVGSYLPAGEGLGAPFTIDADSIPTVADMVLKEEEIPSISVRAEVSDKESIPENNSAAFPEKDGSPSSDYQEDIPSTKDTEVSSENTGSSQKLSMAKQIRMNRPELSSSPIHPTRANDFSSLEEQTVNSSDKPEVNDTSYVPPRSEKRPVVENPRPKSALKNHSSIQRHSHYSNGKHVDNKKTTALDSSAAAKAYLSLTTAENTRMNAANANANAQSLSRSPSARKQVSSQHHMTSLRPQGTGTSNHRLSEPPARNLNGFGSGNIKDSYTSPDAKQRARDLYKIANSKKRFSTLDKGTELQRSSSFNKNKEGIVRKPGRLTLRDQVPSEPIKGQTTAVPAQNVQTQPSRPTEYSSRFNDSDSENENMSFSNLNPPKLQSNFEDSPERTKKKHHSFSPFRSSSHQSPTTHTEAPPVTETRYFSEQVETKPAQKKKKFGKLKKLFGLNNK</sequence>
<feature type="compositionally biased region" description="Polar residues" evidence="2">
    <location>
        <begin position="442"/>
        <end position="467"/>
    </location>
</feature>
<proteinExistence type="predicted"/>
<keyword evidence="1" id="KW-0175">Coiled coil</keyword>
<evidence type="ECO:0000313" key="3">
    <source>
        <dbReference type="EMBL" id="ANZ76965.1"/>
    </source>
</evidence>
<feature type="region of interest" description="Disordered" evidence="2">
    <location>
        <begin position="49"/>
        <end position="83"/>
    </location>
</feature>
<accession>A0A1B2JGJ1</accession>
<evidence type="ECO:0000256" key="2">
    <source>
        <dbReference type="SAM" id="MobiDB-lite"/>
    </source>
</evidence>
<feature type="compositionally biased region" description="Polar residues" evidence="2">
    <location>
        <begin position="553"/>
        <end position="584"/>
    </location>
</feature>
<feature type="compositionally biased region" description="Polar residues" evidence="2">
    <location>
        <begin position="702"/>
        <end position="719"/>
    </location>
</feature>
<name>A0A1B2JGJ1_PICPA</name>
<feature type="compositionally biased region" description="Polar residues" evidence="2">
    <location>
        <begin position="670"/>
        <end position="694"/>
    </location>
</feature>
<reference evidence="3 4" key="1">
    <citation type="submission" date="2016-02" db="EMBL/GenBank/DDBJ databases">
        <title>Comparative genomic and transcriptomic foundation for Pichia pastoris.</title>
        <authorList>
            <person name="Love K.R."/>
            <person name="Shah K.A."/>
            <person name="Whittaker C.A."/>
            <person name="Wu J."/>
            <person name="Bartlett M.C."/>
            <person name="Ma D."/>
            <person name="Leeson R.L."/>
            <person name="Priest M."/>
            <person name="Young S.K."/>
            <person name="Love J.C."/>
        </authorList>
    </citation>
    <scope>NUCLEOTIDE SEQUENCE [LARGE SCALE GENOMIC DNA]</scope>
    <source>
        <strain evidence="3 4">ATCC 28485</strain>
    </source>
</reference>
<protein>
    <submittedName>
        <fullName evidence="3">BA75_03728T0</fullName>
    </submittedName>
</protein>
<dbReference type="EMBL" id="CP014586">
    <property type="protein sequence ID" value="ANZ76965.1"/>
    <property type="molecule type" value="Genomic_DNA"/>
</dbReference>
<dbReference type="OrthoDB" id="4085524at2759"/>
<evidence type="ECO:0000313" key="4">
    <source>
        <dbReference type="Proteomes" id="UP000094565"/>
    </source>
</evidence>
<keyword evidence="4" id="KW-1185">Reference proteome</keyword>
<feature type="compositionally biased region" description="Polar residues" evidence="2">
    <location>
        <begin position="116"/>
        <end position="140"/>
    </location>
</feature>
<evidence type="ECO:0000256" key="1">
    <source>
        <dbReference type="SAM" id="Coils"/>
    </source>
</evidence>
<feature type="compositionally biased region" description="Low complexity" evidence="2">
    <location>
        <begin position="732"/>
        <end position="743"/>
    </location>
</feature>
<dbReference type="Proteomes" id="UP000094565">
    <property type="component" value="Chromosome 3"/>
</dbReference>
<feature type="coiled-coil region" evidence="1">
    <location>
        <begin position="214"/>
        <end position="298"/>
    </location>
</feature>
<feature type="region of interest" description="Disordered" evidence="2">
    <location>
        <begin position="111"/>
        <end position="145"/>
    </location>
</feature>
<feature type="region of interest" description="Disordered" evidence="2">
    <location>
        <begin position="374"/>
        <end position="518"/>
    </location>
</feature>
<feature type="region of interest" description="Disordered" evidence="2">
    <location>
        <begin position="640"/>
        <end position="771"/>
    </location>
</feature>
<feature type="region of interest" description="Disordered" evidence="2">
    <location>
        <begin position="550"/>
        <end position="613"/>
    </location>
</feature>
<organism evidence="3 4">
    <name type="scientific">Komagataella pastoris</name>
    <name type="common">Yeast</name>
    <name type="synonym">Pichia pastoris</name>
    <dbReference type="NCBI Taxonomy" id="4922"/>
    <lineage>
        <taxon>Eukaryota</taxon>
        <taxon>Fungi</taxon>
        <taxon>Dikarya</taxon>
        <taxon>Ascomycota</taxon>
        <taxon>Saccharomycotina</taxon>
        <taxon>Pichiomycetes</taxon>
        <taxon>Pichiales</taxon>
        <taxon>Pichiaceae</taxon>
        <taxon>Komagataella</taxon>
    </lineage>
</organism>
<gene>
    <name evidence="3" type="primary">YMR086W</name>
    <name evidence="3" type="ORF">ATY40_BA7503728</name>
</gene>